<organism evidence="1 2">
    <name type="scientific">Pseudonocardia bannensis</name>
    <dbReference type="NCBI Taxonomy" id="630973"/>
    <lineage>
        <taxon>Bacteria</taxon>
        <taxon>Bacillati</taxon>
        <taxon>Actinomycetota</taxon>
        <taxon>Actinomycetes</taxon>
        <taxon>Pseudonocardiales</taxon>
        <taxon>Pseudonocardiaceae</taxon>
        <taxon>Pseudonocardia</taxon>
    </lineage>
</organism>
<keyword evidence="2" id="KW-1185">Reference proteome</keyword>
<evidence type="ECO:0000313" key="1">
    <source>
        <dbReference type="EMBL" id="NMH94873.1"/>
    </source>
</evidence>
<protein>
    <submittedName>
        <fullName evidence="1">Uncharacterized protein</fullName>
    </submittedName>
</protein>
<dbReference type="AlphaFoldDB" id="A0A848DQS7"/>
<name>A0A848DQS7_9PSEU</name>
<dbReference type="Proteomes" id="UP000586918">
    <property type="component" value="Unassembled WGS sequence"/>
</dbReference>
<dbReference type="RefSeq" id="WP_169415548.1">
    <property type="nucleotide sequence ID" value="NZ_JAAXKZ010000137.1"/>
</dbReference>
<gene>
    <name evidence="1" type="ORF">HF519_25535</name>
</gene>
<comment type="caution">
    <text evidence="1">The sequence shown here is derived from an EMBL/GenBank/DDBJ whole genome shotgun (WGS) entry which is preliminary data.</text>
</comment>
<evidence type="ECO:0000313" key="2">
    <source>
        <dbReference type="Proteomes" id="UP000586918"/>
    </source>
</evidence>
<dbReference type="EMBL" id="JAAXKZ010000137">
    <property type="protein sequence ID" value="NMH94873.1"/>
    <property type="molecule type" value="Genomic_DNA"/>
</dbReference>
<proteinExistence type="predicted"/>
<sequence>MVDLGGAQAVADPLHIPVTGPLAKTITRGHHLVALPVGRLRVALDWLADTVTAR</sequence>
<reference evidence="1 2" key="1">
    <citation type="submission" date="2020-04" db="EMBL/GenBank/DDBJ databases">
        <authorList>
            <person name="Klaysubun C."/>
            <person name="Duangmal K."/>
            <person name="Lipun K."/>
        </authorList>
    </citation>
    <scope>NUCLEOTIDE SEQUENCE [LARGE SCALE GENOMIC DNA]</scope>
    <source>
        <strain evidence="1 2">DSM 45300</strain>
    </source>
</reference>
<accession>A0A848DQS7</accession>